<evidence type="ECO:0000313" key="2">
    <source>
        <dbReference type="EMBL" id="MFC0627274.1"/>
    </source>
</evidence>
<sequence length="288" mass="31571">MAAIAVDLSPASPVGVLVTGSLLSGAARLRRSVAMVEASENDGVHQVRVSCRRLRSDLRLFRRLLGGDQVVLLRKELSQLAMSCSQARDLEVVSTLIRDNATGEDDADYVATILHLLATSLTRAVAGAEDAVASQRTAMLLDLLDAVAAAPELRARADRPCGKVLPRLLASTQAKFTAAADQLTAWSPDQQWHDVRLDAKRLRYAAESMSRVLGEEAKEIAARAAKFQELIGQHQDHCAAADTLWLFLDEADRLGDVEMGFALGRLMERHRAARRPLRDEFLALYHRD</sequence>
<dbReference type="PROSITE" id="PS00039">
    <property type="entry name" value="DEAD_ATP_HELICASE"/>
    <property type="match status" value="1"/>
</dbReference>
<reference evidence="2 3" key="1">
    <citation type="submission" date="2024-09" db="EMBL/GenBank/DDBJ databases">
        <authorList>
            <person name="Sun Q."/>
            <person name="Mori K."/>
        </authorList>
    </citation>
    <scope>NUCLEOTIDE SEQUENCE [LARGE SCALE GENOMIC DNA]</scope>
    <source>
        <strain evidence="2 3">CGMCC 1.15906</strain>
    </source>
</reference>
<accession>A0ABV6QRM0</accession>
<dbReference type="InterPro" id="IPR000629">
    <property type="entry name" value="RNA-helicase_DEAD-box_CS"/>
</dbReference>
<dbReference type="Pfam" id="PF05235">
    <property type="entry name" value="CHAD"/>
    <property type="match status" value="1"/>
</dbReference>
<dbReference type="EMBL" id="JBHLTC010000031">
    <property type="protein sequence ID" value="MFC0627274.1"/>
    <property type="molecule type" value="Genomic_DNA"/>
</dbReference>
<dbReference type="InterPro" id="IPR038186">
    <property type="entry name" value="CHAD_dom_sf"/>
</dbReference>
<feature type="domain" description="CHAD" evidence="1">
    <location>
        <begin position="11"/>
        <end position="288"/>
    </location>
</feature>
<keyword evidence="3" id="KW-1185">Reference proteome</keyword>
<evidence type="ECO:0000313" key="3">
    <source>
        <dbReference type="Proteomes" id="UP001589890"/>
    </source>
</evidence>
<protein>
    <submittedName>
        <fullName evidence="2">CHAD domain-containing protein</fullName>
    </submittedName>
</protein>
<dbReference type="PROSITE" id="PS51708">
    <property type="entry name" value="CHAD"/>
    <property type="match status" value="1"/>
</dbReference>
<proteinExistence type="predicted"/>
<dbReference type="InterPro" id="IPR007899">
    <property type="entry name" value="CHAD_dom"/>
</dbReference>
<dbReference type="Proteomes" id="UP001589890">
    <property type="component" value="Unassembled WGS sequence"/>
</dbReference>
<dbReference type="RefSeq" id="WP_380051749.1">
    <property type="nucleotide sequence ID" value="NZ_JBHLTC010000031.1"/>
</dbReference>
<evidence type="ECO:0000259" key="1">
    <source>
        <dbReference type="PROSITE" id="PS51708"/>
    </source>
</evidence>
<name>A0ABV6QRM0_9ACTN</name>
<dbReference type="Gene3D" id="1.40.20.10">
    <property type="entry name" value="CHAD domain"/>
    <property type="match status" value="1"/>
</dbReference>
<dbReference type="PANTHER" id="PTHR39339:SF1">
    <property type="entry name" value="CHAD DOMAIN-CONTAINING PROTEIN"/>
    <property type="match status" value="1"/>
</dbReference>
<dbReference type="SMART" id="SM00880">
    <property type="entry name" value="CHAD"/>
    <property type="match status" value="1"/>
</dbReference>
<dbReference type="PANTHER" id="PTHR39339">
    <property type="entry name" value="SLR1444 PROTEIN"/>
    <property type="match status" value="1"/>
</dbReference>
<comment type="caution">
    <text evidence="2">The sequence shown here is derived from an EMBL/GenBank/DDBJ whole genome shotgun (WGS) entry which is preliminary data.</text>
</comment>
<organism evidence="2 3">
    <name type="scientific">Kribbella deserti</name>
    <dbReference type="NCBI Taxonomy" id="1926257"/>
    <lineage>
        <taxon>Bacteria</taxon>
        <taxon>Bacillati</taxon>
        <taxon>Actinomycetota</taxon>
        <taxon>Actinomycetes</taxon>
        <taxon>Propionibacteriales</taxon>
        <taxon>Kribbellaceae</taxon>
        <taxon>Kribbella</taxon>
    </lineage>
</organism>
<gene>
    <name evidence="2" type="ORF">ACFFGN_24580</name>
</gene>